<dbReference type="InterPro" id="IPR005021">
    <property type="entry name" value="Terminase_largesu-like"/>
</dbReference>
<keyword evidence="2" id="KW-1185">Reference proteome</keyword>
<dbReference type="Proteomes" id="UP001642900">
    <property type="component" value="Unassembled WGS sequence"/>
</dbReference>
<dbReference type="AlphaFoldDB" id="A0A6G4W880"/>
<comment type="caution">
    <text evidence="1">The sequence shown here is derived from an EMBL/GenBank/DDBJ whole genome shotgun (WGS) entry which is preliminary data.</text>
</comment>
<dbReference type="PANTHER" id="PTHR41287:SF1">
    <property type="entry name" value="PROTEIN YMFN"/>
    <property type="match status" value="1"/>
</dbReference>
<protein>
    <submittedName>
        <fullName evidence="1">Terminase large subunit</fullName>
    </submittedName>
</protein>
<sequence>MWDLSCLDWEERIRTGRSLIPDLPLIQSEAEMGLAFYDELRLPDVPGKPRLADATGQWFRDIVATSFGSWDPVSQQNFIRDIFVLAPKGSSKTSYGAGLALSVMLMNTRPRAEALFIGPTQAISDRAYEQAVGMIEESTDLKRRFRPRDHLKTIEDLVNQSEMKVKTFDLKILTGGILIFAHLDEVHLLGKTHYAAKVIRQIRGGIDKTPEGKFLITTTQSDDIPAGAFKDELHNARRHRDGAFRGKNARPTLSVMFEFPQDIAKEPAAWRDTSNWPMVMPNLGRSVHLATLVPDWNSEKEKGDQAIRVWASQYLNIEMGVGMKTDGWPGAEFWASSEDADLTLDAIIERSEAIVVGADGGGLDDLFGANVLGRETGSKTWLSWSHAWCHEGVLKRRQTIAARLQDFAQASALTIIDDEFVDVAPLVKLLEPVEELLLPKDVAGFLILIDRINRASLLAAVALDVEGPYGELTDALALIGVTQESGHVVGVGQGYKLMNALKTSERKLANRTMKHCPSTLMDWCVGNIKIEPTATAIRATKQNAGDAKIDPAMAMFDSVSVMVLNPEPIIVDGGSYLEEEDLMVI</sequence>
<dbReference type="RefSeq" id="WP_165023944.1">
    <property type="nucleotide sequence ID" value="NZ_JAAKZF010000003.1"/>
</dbReference>
<evidence type="ECO:0000313" key="1">
    <source>
        <dbReference type="EMBL" id="NGO50443.1"/>
    </source>
</evidence>
<organism evidence="1 2">
    <name type="scientific">Allomesorhizobium camelthorni</name>
    <dbReference type="NCBI Taxonomy" id="475069"/>
    <lineage>
        <taxon>Bacteria</taxon>
        <taxon>Pseudomonadati</taxon>
        <taxon>Pseudomonadota</taxon>
        <taxon>Alphaproteobacteria</taxon>
        <taxon>Hyphomicrobiales</taxon>
        <taxon>Phyllobacteriaceae</taxon>
        <taxon>Allomesorhizobium</taxon>
    </lineage>
</organism>
<dbReference type="Gene3D" id="3.40.50.300">
    <property type="entry name" value="P-loop containing nucleotide triphosphate hydrolases"/>
    <property type="match status" value="1"/>
</dbReference>
<proteinExistence type="predicted"/>
<name>A0A6G4W880_9HYPH</name>
<gene>
    <name evidence="1" type="ORF">G6N73_04480</name>
</gene>
<dbReference type="InterPro" id="IPR027417">
    <property type="entry name" value="P-loop_NTPase"/>
</dbReference>
<evidence type="ECO:0000313" key="2">
    <source>
        <dbReference type="Proteomes" id="UP001642900"/>
    </source>
</evidence>
<reference evidence="1 2" key="1">
    <citation type="submission" date="2020-02" db="EMBL/GenBank/DDBJ databases">
        <title>Genome sequence of strain CCNWXJ40-4.</title>
        <authorList>
            <person name="Gao J."/>
            <person name="Sun J."/>
        </authorList>
    </citation>
    <scope>NUCLEOTIDE SEQUENCE [LARGE SCALE GENOMIC DNA]</scope>
    <source>
        <strain evidence="1 2">CCNWXJ 40-4</strain>
    </source>
</reference>
<dbReference type="EMBL" id="JAAKZF010000003">
    <property type="protein sequence ID" value="NGO50443.1"/>
    <property type="molecule type" value="Genomic_DNA"/>
</dbReference>
<dbReference type="PANTHER" id="PTHR41287">
    <property type="match status" value="1"/>
</dbReference>
<accession>A0A6G4W880</accession>